<dbReference type="InterPro" id="IPR014721">
    <property type="entry name" value="Ribsml_uS5_D2-typ_fold_subgr"/>
</dbReference>
<keyword evidence="14" id="KW-1185">Reference proteome</keyword>
<dbReference type="EMBL" id="CABFUZ020000026">
    <property type="protein sequence ID" value="VVM04650.1"/>
    <property type="molecule type" value="Genomic_DNA"/>
</dbReference>
<keyword evidence="4" id="KW-0694">RNA-binding</keyword>
<evidence type="ECO:0000256" key="8">
    <source>
        <dbReference type="ARBA" id="ARBA00035519"/>
    </source>
</evidence>
<dbReference type="GO" id="GO:0042254">
    <property type="term" value="P:ribosome biogenesis"/>
    <property type="evidence" value="ECO:0007669"/>
    <property type="project" value="UniProtKB-ARBA"/>
</dbReference>
<protein>
    <recommendedName>
        <fullName evidence="7">Small ribosomal subunit protein uS5</fullName>
    </recommendedName>
    <alternativeName>
        <fullName evidence="8">30S ribosomal protein S5</fullName>
    </alternativeName>
</protein>
<evidence type="ECO:0000256" key="10">
    <source>
        <dbReference type="RuleBase" id="RU003823"/>
    </source>
</evidence>
<evidence type="ECO:0000256" key="1">
    <source>
        <dbReference type="ARBA" id="ARBA00003093"/>
    </source>
</evidence>
<dbReference type="SUPFAM" id="SSF54768">
    <property type="entry name" value="dsRNA-binding domain-like"/>
    <property type="match status" value="1"/>
</dbReference>
<dbReference type="NCBIfam" id="TIGR01021">
    <property type="entry name" value="rpsE_bact"/>
    <property type="match status" value="1"/>
</dbReference>
<dbReference type="PROSITE" id="PS50881">
    <property type="entry name" value="S5_DSRBD"/>
    <property type="match status" value="1"/>
</dbReference>
<keyword evidence="6 9" id="KW-0687">Ribonucleoprotein</keyword>
<organism evidence="13 14">
    <name type="scientific">Methylacidimicrobium cyclopophantes</name>
    <dbReference type="NCBI Taxonomy" id="1041766"/>
    <lineage>
        <taxon>Bacteria</taxon>
        <taxon>Pseudomonadati</taxon>
        <taxon>Verrucomicrobiota</taxon>
        <taxon>Methylacidimicrobium</taxon>
    </lineage>
</organism>
<dbReference type="InterPro" id="IPR000851">
    <property type="entry name" value="Ribosomal_uS5"/>
</dbReference>
<dbReference type="InterPro" id="IPR005712">
    <property type="entry name" value="Ribosomal_uS5_bac-type"/>
</dbReference>
<comment type="caution">
    <text evidence="13">The sequence shown here is derived from an EMBL/GenBank/DDBJ whole genome shotgun (WGS) entry which is preliminary data.</text>
</comment>
<comment type="similarity">
    <text evidence="2 10">Belongs to the universal ribosomal protein uS5 family.</text>
</comment>
<proteinExistence type="inferred from homology"/>
<reference evidence="13" key="1">
    <citation type="submission" date="2019-09" db="EMBL/GenBank/DDBJ databases">
        <authorList>
            <person name="Cremers G."/>
        </authorList>
    </citation>
    <scope>NUCLEOTIDE SEQUENCE [LARGE SCALE GENOMIC DNA]</scope>
    <source>
        <strain evidence="13">3B</strain>
    </source>
</reference>
<feature type="non-terminal residue" evidence="13">
    <location>
        <position position="1"/>
    </location>
</feature>
<evidence type="ECO:0000256" key="6">
    <source>
        <dbReference type="ARBA" id="ARBA00023274"/>
    </source>
</evidence>
<dbReference type="FunFam" id="3.30.160.20:FF:000001">
    <property type="entry name" value="30S ribosomal protein S5"/>
    <property type="match status" value="1"/>
</dbReference>
<dbReference type="GO" id="GO:0019843">
    <property type="term" value="F:rRNA binding"/>
    <property type="evidence" value="ECO:0007669"/>
    <property type="project" value="UniProtKB-KW"/>
</dbReference>
<dbReference type="HAMAP" id="MF_01307_B">
    <property type="entry name" value="Ribosomal_uS5_B"/>
    <property type="match status" value="1"/>
</dbReference>
<dbReference type="GO" id="GO:0005737">
    <property type="term" value="C:cytoplasm"/>
    <property type="evidence" value="ECO:0007669"/>
    <property type="project" value="UniProtKB-ARBA"/>
</dbReference>
<evidence type="ECO:0000256" key="3">
    <source>
        <dbReference type="ARBA" id="ARBA00022730"/>
    </source>
</evidence>
<evidence type="ECO:0000313" key="14">
    <source>
        <dbReference type="Proteomes" id="UP000381693"/>
    </source>
</evidence>
<comment type="function">
    <text evidence="1">Located at the back of the 30S subunit body where it stabilizes the conformation of the head with respect to the body.</text>
</comment>
<dbReference type="AlphaFoldDB" id="A0A5E6M6S9"/>
<dbReference type="Pfam" id="PF03719">
    <property type="entry name" value="Ribosomal_S5_C"/>
    <property type="match status" value="1"/>
</dbReference>
<dbReference type="Pfam" id="PF00333">
    <property type="entry name" value="Ribosomal_S5"/>
    <property type="match status" value="1"/>
</dbReference>
<evidence type="ECO:0000256" key="9">
    <source>
        <dbReference type="PROSITE-ProRule" id="PRU00268"/>
    </source>
</evidence>
<dbReference type="InterPro" id="IPR020568">
    <property type="entry name" value="Ribosomal_Su5_D2-typ_SF"/>
</dbReference>
<evidence type="ECO:0000259" key="12">
    <source>
        <dbReference type="PROSITE" id="PS50881"/>
    </source>
</evidence>
<keyword evidence="3" id="KW-0699">rRNA-binding</keyword>
<evidence type="ECO:0000256" key="4">
    <source>
        <dbReference type="ARBA" id="ARBA00022884"/>
    </source>
</evidence>
<feature type="domain" description="S5 DRBM" evidence="12">
    <location>
        <begin position="54"/>
        <end position="117"/>
    </location>
</feature>
<dbReference type="PANTHER" id="PTHR48277:SF1">
    <property type="entry name" value="MITOCHONDRIAL RIBOSOMAL PROTEIN S5"/>
    <property type="match status" value="1"/>
</dbReference>
<dbReference type="Gene3D" id="3.30.230.10">
    <property type="match status" value="1"/>
</dbReference>
<feature type="region of interest" description="Disordered" evidence="11">
    <location>
        <begin position="1"/>
        <end position="49"/>
    </location>
</feature>
<feature type="region of interest" description="Disordered" evidence="11">
    <location>
        <begin position="199"/>
        <end position="221"/>
    </location>
</feature>
<dbReference type="GO" id="GO:0015935">
    <property type="term" value="C:small ribosomal subunit"/>
    <property type="evidence" value="ECO:0007669"/>
    <property type="project" value="InterPro"/>
</dbReference>
<dbReference type="GO" id="GO:0006412">
    <property type="term" value="P:translation"/>
    <property type="evidence" value="ECO:0007669"/>
    <property type="project" value="InterPro"/>
</dbReference>
<dbReference type="PROSITE" id="PS00585">
    <property type="entry name" value="RIBOSOMAL_S5"/>
    <property type="match status" value="1"/>
</dbReference>
<sequence length="221" mass="23376">ATAAASSISTPSPAARTQEESPTPAERPAPRGRRRPRRSGGSDGQRREAVAGELMDRVVYVNRCAKVVKGGRRYSFGALVVVGDRQGKVGVGFGKANEVADAVKKATESARKRMDPVVLRGQTIPHESIGEFDGGRVLLKPASPGTGLIAGLTVRAVLEAAGIKDVLTKSFGSSNPYNVAKATLFALRQLRSPDEVLHLRGKNKNRSGSEKPQGQAIEVQA</sequence>
<dbReference type="Proteomes" id="UP000381693">
    <property type="component" value="Unassembled WGS sequence"/>
</dbReference>
<dbReference type="GO" id="GO:0003735">
    <property type="term" value="F:structural constituent of ribosome"/>
    <property type="evidence" value="ECO:0007669"/>
    <property type="project" value="UniProtKB-UniRule"/>
</dbReference>
<evidence type="ECO:0000256" key="5">
    <source>
        <dbReference type="ARBA" id="ARBA00022980"/>
    </source>
</evidence>
<dbReference type="PANTHER" id="PTHR48277">
    <property type="entry name" value="MITOCHONDRIAL RIBOSOMAL PROTEIN S5"/>
    <property type="match status" value="1"/>
</dbReference>
<dbReference type="InterPro" id="IPR005324">
    <property type="entry name" value="Ribosomal_uS5_C"/>
</dbReference>
<dbReference type="RefSeq" id="WP_374728749.1">
    <property type="nucleotide sequence ID" value="NZ_CABFUZ020000026.1"/>
</dbReference>
<evidence type="ECO:0000313" key="13">
    <source>
        <dbReference type="EMBL" id="VVM04650.1"/>
    </source>
</evidence>
<feature type="compositionally biased region" description="Low complexity" evidence="11">
    <location>
        <begin position="1"/>
        <end position="15"/>
    </location>
</feature>
<evidence type="ECO:0000256" key="7">
    <source>
        <dbReference type="ARBA" id="ARBA00035255"/>
    </source>
</evidence>
<gene>
    <name evidence="13" type="primary">rpsE</name>
    <name evidence="13" type="ORF">MAMC_00166</name>
</gene>
<dbReference type="InterPro" id="IPR018192">
    <property type="entry name" value="Ribosomal_uS5_N_CS"/>
</dbReference>
<dbReference type="Gene3D" id="3.30.160.20">
    <property type="match status" value="1"/>
</dbReference>
<accession>A0A5E6M6S9</accession>
<dbReference type="InterPro" id="IPR013810">
    <property type="entry name" value="Ribosomal_uS5_N"/>
</dbReference>
<evidence type="ECO:0000256" key="11">
    <source>
        <dbReference type="SAM" id="MobiDB-lite"/>
    </source>
</evidence>
<dbReference type="FunFam" id="3.30.230.10:FF:000002">
    <property type="entry name" value="30S ribosomal protein S5"/>
    <property type="match status" value="1"/>
</dbReference>
<keyword evidence="5 9" id="KW-0689">Ribosomal protein</keyword>
<dbReference type="SUPFAM" id="SSF54211">
    <property type="entry name" value="Ribosomal protein S5 domain 2-like"/>
    <property type="match status" value="1"/>
</dbReference>
<evidence type="ECO:0000256" key="2">
    <source>
        <dbReference type="ARBA" id="ARBA00008945"/>
    </source>
</evidence>
<name>A0A5E6M6S9_9BACT</name>